<dbReference type="Proteomes" id="UP000675163">
    <property type="component" value="Unassembled WGS sequence"/>
</dbReference>
<keyword evidence="2" id="KW-1185">Reference proteome</keyword>
<evidence type="ECO:0000313" key="2">
    <source>
        <dbReference type="Proteomes" id="UP000675163"/>
    </source>
</evidence>
<name>A0A940PW65_9MICO</name>
<proteinExistence type="predicted"/>
<dbReference type="AlphaFoldDB" id="A0A940PW65"/>
<dbReference type="EMBL" id="JAFIDA010000001">
    <property type="protein sequence ID" value="MBP1326424.1"/>
    <property type="molecule type" value="Genomic_DNA"/>
</dbReference>
<evidence type="ECO:0000313" key="1">
    <source>
        <dbReference type="EMBL" id="MBP1326424.1"/>
    </source>
</evidence>
<organism evidence="1 2">
    <name type="scientific">Leucobacter exalbidus</name>
    <dbReference type="NCBI Taxonomy" id="662960"/>
    <lineage>
        <taxon>Bacteria</taxon>
        <taxon>Bacillati</taxon>
        <taxon>Actinomycetota</taxon>
        <taxon>Actinomycetes</taxon>
        <taxon>Micrococcales</taxon>
        <taxon>Microbacteriaceae</taxon>
        <taxon>Leucobacter</taxon>
    </lineage>
</organism>
<gene>
    <name evidence="1" type="ORF">JOF28_001656</name>
</gene>
<sequence length="45" mass="4654">MSGRDLIRIAPLAAGSRPGALRPCFGAVMFSHVSGVTGLMRGPKN</sequence>
<protein>
    <submittedName>
        <fullName evidence="1">Uncharacterized protein</fullName>
    </submittedName>
</protein>
<comment type="caution">
    <text evidence="1">The sequence shown here is derived from an EMBL/GenBank/DDBJ whole genome shotgun (WGS) entry which is preliminary data.</text>
</comment>
<accession>A0A940PW65</accession>
<reference evidence="1" key="1">
    <citation type="submission" date="2021-02" db="EMBL/GenBank/DDBJ databases">
        <title>Sequencing the genomes of 1000 actinobacteria strains.</title>
        <authorList>
            <person name="Klenk H.-P."/>
        </authorList>
    </citation>
    <scope>NUCLEOTIDE SEQUENCE</scope>
    <source>
        <strain evidence="1">DSM 22850</strain>
    </source>
</reference>